<keyword evidence="2" id="KW-0472">Membrane</keyword>
<feature type="transmembrane region" description="Helical" evidence="2">
    <location>
        <begin position="536"/>
        <end position="555"/>
    </location>
</feature>
<dbReference type="PaxDb" id="55529-EKX53198"/>
<dbReference type="EMBL" id="JH992970">
    <property type="protein sequence ID" value="EKX53198.1"/>
    <property type="molecule type" value="Genomic_DNA"/>
</dbReference>
<dbReference type="EnsemblProtists" id="EKX53198">
    <property type="protein sequence ID" value="EKX53198"/>
    <property type="gene ID" value="GUITHDRAFT_132959"/>
</dbReference>
<evidence type="ECO:0000313" key="4">
    <source>
        <dbReference type="EnsemblProtists" id="EKX53198"/>
    </source>
</evidence>
<feature type="coiled-coil region" evidence="1">
    <location>
        <begin position="294"/>
        <end position="349"/>
    </location>
</feature>
<evidence type="ECO:0000313" key="3">
    <source>
        <dbReference type="EMBL" id="EKX53198.1"/>
    </source>
</evidence>
<keyword evidence="5" id="KW-1185">Reference proteome</keyword>
<protein>
    <submittedName>
        <fullName evidence="3 4">Uncharacterized protein</fullName>
    </submittedName>
</protein>
<reference evidence="3 5" key="1">
    <citation type="journal article" date="2012" name="Nature">
        <title>Algal genomes reveal evolutionary mosaicism and the fate of nucleomorphs.</title>
        <authorList>
            <consortium name="DOE Joint Genome Institute"/>
            <person name="Curtis B.A."/>
            <person name="Tanifuji G."/>
            <person name="Burki F."/>
            <person name="Gruber A."/>
            <person name="Irimia M."/>
            <person name="Maruyama S."/>
            <person name="Arias M.C."/>
            <person name="Ball S.G."/>
            <person name="Gile G.H."/>
            <person name="Hirakawa Y."/>
            <person name="Hopkins J.F."/>
            <person name="Kuo A."/>
            <person name="Rensing S.A."/>
            <person name="Schmutz J."/>
            <person name="Symeonidi A."/>
            <person name="Elias M."/>
            <person name="Eveleigh R.J."/>
            <person name="Herman E.K."/>
            <person name="Klute M.J."/>
            <person name="Nakayama T."/>
            <person name="Obornik M."/>
            <person name="Reyes-Prieto A."/>
            <person name="Armbrust E.V."/>
            <person name="Aves S.J."/>
            <person name="Beiko R.G."/>
            <person name="Coutinho P."/>
            <person name="Dacks J.B."/>
            <person name="Durnford D.G."/>
            <person name="Fast N.M."/>
            <person name="Green B.R."/>
            <person name="Grisdale C.J."/>
            <person name="Hempel F."/>
            <person name="Henrissat B."/>
            <person name="Hoppner M.P."/>
            <person name="Ishida K."/>
            <person name="Kim E."/>
            <person name="Koreny L."/>
            <person name="Kroth P.G."/>
            <person name="Liu Y."/>
            <person name="Malik S.B."/>
            <person name="Maier U.G."/>
            <person name="McRose D."/>
            <person name="Mock T."/>
            <person name="Neilson J.A."/>
            <person name="Onodera N.T."/>
            <person name="Poole A.M."/>
            <person name="Pritham E.J."/>
            <person name="Richards T.A."/>
            <person name="Rocap G."/>
            <person name="Roy S.W."/>
            <person name="Sarai C."/>
            <person name="Schaack S."/>
            <person name="Shirato S."/>
            <person name="Slamovits C.H."/>
            <person name="Spencer D.F."/>
            <person name="Suzuki S."/>
            <person name="Worden A.Z."/>
            <person name="Zauner S."/>
            <person name="Barry K."/>
            <person name="Bell C."/>
            <person name="Bharti A.K."/>
            <person name="Crow J.A."/>
            <person name="Grimwood J."/>
            <person name="Kramer R."/>
            <person name="Lindquist E."/>
            <person name="Lucas S."/>
            <person name="Salamov A."/>
            <person name="McFadden G.I."/>
            <person name="Lane C.E."/>
            <person name="Keeling P.J."/>
            <person name="Gray M.W."/>
            <person name="Grigoriev I.V."/>
            <person name="Archibald J.M."/>
        </authorList>
    </citation>
    <scope>NUCLEOTIDE SEQUENCE</scope>
    <source>
        <strain evidence="3 5">CCMP2712</strain>
    </source>
</reference>
<sequence>MADVQKANLILPTIPQILKQKSKKKKISKVTDMKDTHGFGSDPDLEKKLTSSLSRLRDKAKDAGLVVNTGTLWRDSLYNPPSRKFNTVLQEKQVLKGSLKSFLDWKKNTYTEIELEKIRQDLAAENEVPEELKMISASSVSSPEDVEALKHKLEAKVLSLVREYNDSKALRISREKKLANSHAQLKLKEGQGSDLQEHSKILDAGITDLNMSIRKIQDATRKECLEKKSLEHMIQRLKNFIDVDEKDLETLKKTVKYLKILRMLGNLTRRGRNHSQDLHNLRESFKLEIPNMQRDLLTNELKQQRLLLEAARENYARELEKRRQEVRLNHLLKEQMNKFYDKYERLKDEIARLYDPEVETPRRQTLKDKLKTFDETIKTMTVKIGDTSLERITTIFSNLKGTKMTWEEAVRDAEARCEELRREKEELNACIMNIFANSEDNEKNVSTEKLINGLQDQLLITSDKCHFLHDRLIHYHELLASVRTGMLASLKKMDSCGVSQSLQLLGDEKEESDLVEEMNLLLGVWRNSIRKLLDKLIFLPSLLLPLSLFLYRAGLARRA</sequence>
<dbReference type="RefSeq" id="XP_005840178.1">
    <property type="nucleotide sequence ID" value="XM_005840121.1"/>
</dbReference>
<name>L1JYN2_GUITC</name>
<dbReference type="Proteomes" id="UP000011087">
    <property type="component" value="Unassembled WGS sequence"/>
</dbReference>
<keyword evidence="1" id="KW-0175">Coiled coil</keyword>
<evidence type="ECO:0000256" key="2">
    <source>
        <dbReference type="SAM" id="Phobius"/>
    </source>
</evidence>
<organism evidence="3">
    <name type="scientific">Guillardia theta (strain CCMP2712)</name>
    <name type="common">Cryptophyte</name>
    <dbReference type="NCBI Taxonomy" id="905079"/>
    <lineage>
        <taxon>Eukaryota</taxon>
        <taxon>Cryptophyceae</taxon>
        <taxon>Pyrenomonadales</taxon>
        <taxon>Geminigeraceae</taxon>
        <taxon>Guillardia</taxon>
    </lineage>
</organism>
<feature type="coiled-coil region" evidence="1">
    <location>
        <begin position="403"/>
        <end position="437"/>
    </location>
</feature>
<evidence type="ECO:0000313" key="5">
    <source>
        <dbReference type="Proteomes" id="UP000011087"/>
    </source>
</evidence>
<dbReference type="GeneID" id="17310055"/>
<dbReference type="KEGG" id="gtt:GUITHDRAFT_132959"/>
<proteinExistence type="predicted"/>
<evidence type="ECO:0000256" key="1">
    <source>
        <dbReference type="SAM" id="Coils"/>
    </source>
</evidence>
<reference evidence="4" key="3">
    <citation type="submission" date="2016-03" db="UniProtKB">
        <authorList>
            <consortium name="EnsemblProtists"/>
        </authorList>
    </citation>
    <scope>IDENTIFICATION</scope>
</reference>
<keyword evidence="2" id="KW-0812">Transmembrane</keyword>
<dbReference type="AlphaFoldDB" id="L1JYN2"/>
<reference evidence="5" key="2">
    <citation type="submission" date="2012-11" db="EMBL/GenBank/DDBJ databases">
        <authorList>
            <person name="Kuo A."/>
            <person name="Curtis B.A."/>
            <person name="Tanifuji G."/>
            <person name="Burki F."/>
            <person name="Gruber A."/>
            <person name="Irimia M."/>
            <person name="Maruyama S."/>
            <person name="Arias M.C."/>
            <person name="Ball S.G."/>
            <person name="Gile G.H."/>
            <person name="Hirakawa Y."/>
            <person name="Hopkins J.F."/>
            <person name="Rensing S.A."/>
            <person name="Schmutz J."/>
            <person name="Symeonidi A."/>
            <person name="Elias M."/>
            <person name="Eveleigh R.J."/>
            <person name="Herman E.K."/>
            <person name="Klute M.J."/>
            <person name="Nakayama T."/>
            <person name="Obornik M."/>
            <person name="Reyes-Prieto A."/>
            <person name="Armbrust E.V."/>
            <person name="Aves S.J."/>
            <person name="Beiko R.G."/>
            <person name="Coutinho P."/>
            <person name="Dacks J.B."/>
            <person name="Durnford D.G."/>
            <person name="Fast N.M."/>
            <person name="Green B.R."/>
            <person name="Grisdale C."/>
            <person name="Hempe F."/>
            <person name="Henrissat B."/>
            <person name="Hoppner M.P."/>
            <person name="Ishida K.-I."/>
            <person name="Kim E."/>
            <person name="Koreny L."/>
            <person name="Kroth P.G."/>
            <person name="Liu Y."/>
            <person name="Malik S.-B."/>
            <person name="Maier U.G."/>
            <person name="McRose D."/>
            <person name="Mock T."/>
            <person name="Neilson J.A."/>
            <person name="Onodera N.T."/>
            <person name="Poole A.M."/>
            <person name="Pritham E.J."/>
            <person name="Richards T.A."/>
            <person name="Rocap G."/>
            <person name="Roy S.W."/>
            <person name="Sarai C."/>
            <person name="Schaack S."/>
            <person name="Shirato S."/>
            <person name="Slamovits C.H."/>
            <person name="Spencer D.F."/>
            <person name="Suzuki S."/>
            <person name="Worden A.Z."/>
            <person name="Zauner S."/>
            <person name="Barry K."/>
            <person name="Bell C."/>
            <person name="Bharti A.K."/>
            <person name="Crow J.A."/>
            <person name="Grimwood J."/>
            <person name="Kramer R."/>
            <person name="Lindquist E."/>
            <person name="Lucas S."/>
            <person name="Salamov A."/>
            <person name="McFadden G.I."/>
            <person name="Lane C.E."/>
            <person name="Keeling P.J."/>
            <person name="Gray M.W."/>
            <person name="Grigoriev I.V."/>
            <person name="Archibald J.M."/>
        </authorList>
    </citation>
    <scope>NUCLEOTIDE SEQUENCE</scope>
    <source>
        <strain evidence="5">CCMP2712</strain>
    </source>
</reference>
<accession>L1JYN2</accession>
<keyword evidence="2" id="KW-1133">Transmembrane helix</keyword>
<dbReference type="HOGENOM" id="CLU_487879_0_0_1"/>
<gene>
    <name evidence="3" type="ORF">GUITHDRAFT_132959</name>
</gene>